<evidence type="ECO:0000313" key="3">
    <source>
        <dbReference type="Proteomes" id="UP000295285"/>
    </source>
</evidence>
<name>A0A4R4AY59_BACTU</name>
<protein>
    <recommendedName>
        <fullName evidence="1">HTH cro/C1-type domain-containing protein</fullName>
    </recommendedName>
</protein>
<comment type="caution">
    <text evidence="2">The sequence shown here is derived from an EMBL/GenBank/DDBJ whole genome shotgun (WGS) entry which is preliminary data.</text>
</comment>
<evidence type="ECO:0000313" key="2">
    <source>
        <dbReference type="EMBL" id="TCW44455.1"/>
    </source>
</evidence>
<dbReference type="AlphaFoldDB" id="A0A4R4AY59"/>
<dbReference type="PROSITE" id="PS50943">
    <property type="entry name" value="HTH_CROC1"/>
    <property type="match status" value="1"/>
</dbReference>
<dbReference type="RefSeq" id="WP_207911751.1">
    <property type="nucleotide sequence ID" value="NZ_SMDF01000041.1"/>
</dbReference>
<dbReference type="Proteomes" id="UP000295285">
    <property type="component" value="Unassembled WGS sequence"/>
</dbReference>
<dbReference type="CDD" id="cd00093">
    <property type="entry name" value="HTH_XRE"/>
    <property type="match status" value="1"/>
</dbReference>
<reference evidence="2 3" key="1">
    <citation type="submission" date="2019-03" db="EMBL/GenBank/DDBJ databases">
        <title>Above-ground endophytic microbial communities from plants in different locations in the United States.</title>
        <authorList>
            <person name="Frank C."/>
        </authorList>
    </citation>
    <scope>NUCLEOTIDE SEQUENCE [LARGE SCALE GENOMIC DNA]</scope>
    <source>
        <strain evidence="2 3">LP_2_YM</strain>
    </source>
</reference>
<gene>
    <name evidence="2" type="ORF">EC910_14019</name>
</gene>
<dbReference type="EMBL" id="SMDG01000040">
    <property type="protein sequence ID" value="TCW44455.1"/>
    <property type="molecule type" value="Genomic_DNA"/>
</dbReference>
<dbReference type="InterPro" id="IPR001387">
    <property type="entry name" value="Cro/C1-type_HTH"/>
</dbReference>
<proteinExistence type="predicted"/>
<accession>A0A4R4AY59</accession>
<evidence type="ECO:0000259" key="1">
    <source>
        <dbReference type="PROSITE" id="PS50943"/>
    </source>
</evidence>
<organism evidence="2 3">
    <name type="scientific">Bacillus thuringiensis</name>
    <dbReference type="NCBI Taxonomy" id="1428"/>
    <lineage>
        <taxon>Bacteria</taxon>
        <taxon>Bacillati</taxon>
        <taxon>Bacillota</taxon>
        <taxon>Bacilli</taxon>
        <taxon>Bacillales</taxon>
        <taxon>Bacillaceae</taxon>
        <taxon>Bacillus</taxon>
        <taxon>Bacillus cereus group</taxon>
    </lineage>
</organism>
<feature type="domain" description="HTH cro/C1-type" evidence="1">
    <location>
        <begin position="17"/>
        <end position="70"/>
    </location>
</feature>
<sequence length="462" mass="53926">MIDLETYLVPKIARRCKKLRESHGFTMEKMSDKSSVSRIEKGKITKSGNFITDTVLFDYINTFEKTPEEIIFGNLDELGETVEWIFDRLFELIKCKNFTTDSSLYSDITNIDIEAQKAVLKVAESFAEFNIKRYNFLKSTDTFMDNVIKKFDRQLFLGGKPINIERDYRTTPINEDTVIDLYDMSAKIWLMCRGKCIRSFRAEVLDSLFEKGRFIYSNINATVSQWVGNQFNIVIIPDIVAKLKSNGIFKIGFMVKNLIDEFLDEDLSASFQTTVPIQTKREKHLKIEINNSRLNELSNDERAERVALIPKIMEMVTKGEILDETEFPVNKLLRYGISLREVPEVNLTKEVEIDDILNRAINTRKLGRTLRDKPLIIEQSPIVKTSDFNSKEELMAFFDDYYDSIHFQNQNIPGYFTNNSQIIQRWQERLNEDVRESIESFIDIQNNLLKLLTDEELIRFAK</sequence>